<dbReference type="GO" id="GO:0004519">
    <property type="term" value="F:endonuclease activity"/>
    <property type="evidence" value="ECO:0007669"/>
    <property type="project" value="UniProtKB-UniRule"/>
</dbReference>
<dbReference type="NCBIfam" id="TIGR01865">
    <property type="entry name" value="cas_Csn1"/>
    <property type="match status" value="1"/>
</dbReference>
<feature type="active site" description="For RuvC-like nuclease domain" evidence="13">
    <location>
        <position position="8"/>
    </location>
</feature>
<dbReference type="EC" id="3.1.-.-" evidence="13"/>
<dbReference type="AlphaFoldDB" id="A0A840PZL4"/>
<keyword evidence="8 13" id="KW-0694">RNA-binding</keyword>
<dbReference type="PROSITE" id="PS51749">
    <property type="entry name" value="HNH_CAS9"/>
    <property type="match status" value="1"/>
</dbReference>
<gene>
    <name evidence="13" type="primary">cas9</name>
    <name evidence="16" type="ORF">HNR36_002482</name>
</gene>
<comment type="subunit">
    <text evidence="12 13">Monomer. Binds crRNA and tracrRNA.</text>
</comment>
<comment type="caution">
    <text evidence="16">The sequence shown here is derived from an EMBL/GenBank/DDBJ whole genome shotgun (WGS) entry which is preliminary data.</text>
</comment>
<comment type="cofactor">
    <cofactor evidence="1 13">
        <name>Mg(2+)</name>
        <dbReference type="ChEBI" id="CHEBI:18420"/>
    </cofactor>
</comment>
<dbReference type="InterPro" id="IPR033114">
    <property type="entry name" value="HNH_CAS9"/>
</dbReference>
<keyword evidence="9 13" id="KW-0051">Antiviral defense</keyword>
<feature type="binding site" evidence="13">
    <location>
        <position position="8"/>
    </location>
    <ligand>
        <name>Mg(2+)</name>
        <dbReference type="ChEBI" id="CHEBI:18420"/>
        <label>2</label>
    </ligand>
</feature>
<dbReference type="RefSeq" id="WP_168411803.1">
    <property type="nucleotide sequence ID" value="NZ_JAAXPW010000002.1"/>
</dbReference>
<evidence type="ECO:0000256" key="4">
    <source>
        <dbReference type="ARBA" id="ARBA00022723"/>
    </source>
</evidence>
<evidence type="ECO:0000256" key="13">
    <source>
        <dbReference type="HAMAP-Rule" id="MF_01480"/>
    </source>
</evidence>
<dbReference type="Pfam" id="PF18061">
    <property type="entry name" value="CRISPR_Cas9_WED"/>
    <property type="match status" value="1"/>
</dbReference>
<comment type="domain">
    <text evidence="13">Has 2 endonuclease domains. The discontinuous RuvC-like domain cleaves the target DNA noncomplementary to crRNA while the HNH nuclease domain cleaves the target DNA complementary to crRNA.</text>
</comment>
<dbReference type="InterPro" id="IPR041383">
    <property type="entry name" value="RuvC_III"/>
</dbReference>
<evidence type="ECO:0000256" key="3">
    <source>
        <dbReference type="ARBA" id="ARBA00022722"/>
    </source>
</evidence>
<evidence type="ECO:0000256" key="5">
    <source>
        <dbReference type="ARBA" id="ARBA00022759"/>
    </source>
</evidence>
<evidence type="ECO:0000256" key="6">
    <source>
        <dbReference type="ARBA" id="ARBA00022801"/>
    </source>
</evidence>
<reference evidence="16 17" key="1">
    <citation type="submission" date="2020-08" db="EMBL/GenBank/DDBJ databases">
        <title>Genomic Encyclopedia of Type Strains, Phase IV (KMG-IV): sequencing the most valuable type-strain genomes for metagenomic binning, comparative biology and taxonomic classification.</title>
        <authorList>
            <person name="Goeker M."/>
        </authorList>
    </citation>
    <scope>NUCLEOTIDE SEQUENCE [LARGE SCALE GENOMIC DNA]</scope>
    <source>
        <strain evidence="16 17">DSM 10633</strain>
    </source>
</reference>
<keyword evidence="17" id="KW-1185">Reference proteome</keyword>
<keyword evidence="10 13" id="KW-0238">DNA-binding</keyword>
<proteinExistence type="inferred from homology"/>
<keyword evidence="11" id="KW-0464">Manganese</keyword>
<dbReference type="GO" id="GO:0016787">
    <property type="term" value="F:hydrolase activity"/>
    <property type="evidence" value="ECO:0007669"/>
    <property type="project" value="UniProtKB-KW"/>
</dbReference>
<dbReference type="HAMAP" id="MF_01480">
    <property type="entry name" value="Cas9"/>
    <property type="match status" value="1"/>
</dbReference>
<dbReference type="GO" id="GO:0046872">
    <property type="term" value="F:metal ion binding"/>
    <property type="evidence" value="ECO:0007669"/>
    <property type="project" value="UniProtKB-UniRule"/>
</dbReference>
<evidence type="ECO:0000256" key="1">
    <source>
        <dbReference type="ARBA" id="ARBA00001946"/>
    </source>
</evidence>
<dbReference type="GO" id="GO:0051607">
    <property type="term" value="P:defense response to virus"/>
    <property type="evidence" value="ECO:0007669"/>
    <property type="project" value="UniProtKB-UniRule"/>
</dbReference>
<dbReference type="GO" id="GO:0003723">
    <property type="term" value="F:RNA binding"/>
    <property type="evidence" value="ECO:0007669"/>
    <property type="project" value="UniProtKB-UniRule"/>
</dbReference>
<dbReference type="Gene3D" id="1.10.30.50">
    <property type="match status" value="1"/>
</dbReference>
<feature type="active site" description="Proton acceptor for HNH nuclease domain" evidence="13">
    <location>
        <position position="577"/>
    </location>
</feature>
<evidence type="ECO:0000256" key="10">
    <source>
        <dbReference type="ARBA" id="ARBA00023125"/>
    </source>
</evidence>
<dbReference type="GO" id="GO:0043571">
    <property type="term" value="P:maintenance of CRISPR repeat elements"/>
    <property type="evidence" value="ECO:0007669"/>
    <property type="project" value="UniProtKB-UniRule"/>
</dbReference>
<dbReference type="Gene3D" id="3.30.420.10">
    <property type="entry name" value="Ribonuclease H-like superfamily/Ribonuclease H"/>
    <property type="match status" value="2"/>
</dbReference>
<evidence type="ECO:0000313" key="17">
    <source>
        <dbReference type="Proteomes" id="UP000557217"/>
    </source>
</evidence>
<dbReference type="InterPro" id="IPR003615">
    <property type="entry name" value="HNH_nuc"/>
</dbReference>
<feature type="binding site" evidence="13">
    <location>
        <position position="494"/>
    </location>
    <ligand>
        <name>Mg(2+)</name>
        <dbReference type="ChEBI" id="CHEBI:18420"/>
        <label>1</label>
    </ligand>
</feature>
<dbReference type="Pfam" id="PF18070">
    <property type="entry name" value="Cas9_PI2"/>
    <property type="match status" value="1"/>
</dbReference>
<keyword evidence="5 13" id="KW-0255">Endonuclease</keyword>
<keyword evidence="4 13" id="KW-0479">Metal-binding</keyword>
<comment type="function">
    <text evidence="13">CRISPR (clustered regularly interspaced short palindromic repeat) is an adaptive immune system that provides protection against mobile genetic elements (viruses, transposable elements and conjugative plasmids). CRISPR clusters contain spacers, sequences complementary to antecedent mobile elements, and target invading nucleic acids. CRISPR clusters are transcribed and processed into CRISPR RNA (crRNA). In type II CRISPR systems correct processing of pre-crRNA requires a trans-encoded small RNA (tracrRNA), endogenous ribonuclease 3 (rnc) and this protein. The tracrRNA serves as a guide for ribonuclease 3-aided processing of pre-crRNA. Subsequently Cas9/crRNA/tracrRNA endonucleolytically cleaves linear or circular dsDNA target complementary to the spacer; Cas9 is inactive in the absence of the 2 guide RNAs (gRNA). Cas9 recognizes the protospacer adjacent motif (PAM) in the CRISPR repeat sequences to help distinguish self versus nonself, as targets within the bacterial CRISPR locus do not have PAMs. PAM recognition is also required for catalytic activity.</text>
</comment>
<dbReference type="GO" id="GO:0003677">
    <property type="term" value="F:DNA binding"/>
    <property type="evidence" value="ECO:0007669"/>
    <property type="project" value="UniProtKB-UniRule"/>
</dbReference>
<evidence type="ECO:0000256" key="14">
    <source>
        <dbReference type="SAM" id="Coils"/>
    </source>
</evidence>
<dbReference type="InterPro" id="IPR040656">
    <property type="entry name" value="Cas9_WED_dom"/>
</dbReference>
<evidence type="ECO:0000256" key="12">
    <source>
        <dbReference type="ARBA" id="ARBA00046380"/>
    </source>
</evidence>
<evidence type="ECO:0000313" key="16">
    <source>
        <dbReference type="EMBL" id="MBB5150082.1"/>
    </source>
</evidence>
<accession>A0A840PZL4</accession>
<comment type="similarity">
    <text evidence="2">Belongs to the CRISPR-associated protein Cas9 family. Subtype II-A subfamily.</text>
</comment>
<feature type="binding site" evidence="13">
    <location>
        <position position="498"/>
    </location>
    <ligand>
        <name>Mg(2+)</name>
        <dbReference type="ChEBI" id="CHEBI:18420"/>
        <label>1</label>
    </ligand>
</feature>
<dbReference type="InterPro" id="IPR028629">
    <property type="entry name" value="Cas9"/>
</dbReference>
<feature type="binding site" evidence="13">
    <location>
        <position position="498"/>
    </location>
    <ligand>
        <name>Mg(2+)</name>
        <dbReference type="ChEBI" id="CHEBI:18420"/>
        <label>2</label>
    </ligand>
</feature>
<dbReference type="Pfam" id="PF13395">
    <property type="entry name" value="HNH_4"/>
    <property type="match status" value="1"/>
</dbReference>
<dbReference type="EMBL" id="JACHGZ010000037">
    <property type="protein sequence ID" value="MBB5150082.1"/>
    <property type="molecule type" value="Genomic_DNA"/>
</dbReference>
<keyword evidence="7 13" id="KW-0460">Magnesium</keyword>
<feature type="binding site" evidence="13">
    <location>
        <position position="722"/>
    </location>
    <ligand>
        <name>Mg(2+)</name>
        <dbReference type="ChEBI" id="CHEBI:18420"/>
        <label>2</label>
    </ligand>
</feature>
<dbReference type="InterPro" id="IPR036397">
    <property type="entry name" value="RNaseH_sf"/>
</dbReference>
<keyword evidence="6 13" id="KW-0378">Hydrolase</keyword>
<feature type="domain" description="HNH Cas9-type" evidence="15">
    <location>
        <begin position="497"/>
        <end position="667"/>
    </location>
</feature>
<organism evidence="16 17">
    <name type="scientific">Ureibacillus thermosphaericus</name>
    <dbReference type="NCBI Taxonomy" id="51173"/>
    <lineage>
        <taxon>Bacteria</taxon>
        <taxon>Bacillati</taxon>
        <taxon>Bacillota</taxon>
        <taxon>Bacilli</taxon>
        <taxon>Bacillales</taxon>
        <taxon>Caryophanaceae</taxon>
        <taxon>Ureibacillus</taxon>
    </lineage>
</organism>
<name>A0A840PZL4_URETH</name>
<dbReference type="InterPro" id="IPR040555">
    <property type="entry name" value="Cas9_PI2"/>
</dbReference>
<evidence type="ECO:0000256" key="2">
    <source>
        <dbReference type="ARBA" id="ARBA00005244"/>
    </source>
</evidence>
<protein>
    <recommendedName>
        <fullName evidence="13">CRISPR-associated endonuclease Cas9</fullName>
        <ecNumber evidence="13">3.1.-.-</ecNumber>
    </recommendedName>
</protein>
<evidence type="ECO:0000256" key="8">
    <source>
        <dbReference type="ARBA" id="ARBA00022884"/>
    </source>
</evidence>
<evidence type="ECO:0000256" key="7">
    <source>
        <dbReference type="ARBA" id="ARBA00022842"/>
    </source>
</evidence>
<evidence type="ECO:0000256" key="9">
    <source>
        <dbReference type="ARBA" id="ARBA00023118"/>
    </source>
</evidence>
<evidence type="ECO:0000259" key="15">
    <source>
        <dbReference type="PROSITE" id="PS51749"/>
    </source>
</evidence>
<comment type="similarity">
    <text evidence="13">Belongs to the CRISPR-associated Cas9 family.</text>
</comment>
<feature type="coiled-coil region" evidence="14">
    <location>
        <begin position="493"/>
        <end position="521"/>
    </location>
</feature>
<feature type="binding site" evidence="13">
    <location>
        <position position="8"/>
    </location>
    <ligand>
        <name>Mg(2+)</name>
        <dbReference type="ChEBI" id="CHEBI:18420"/>
        <label>1</label>
    </ligand>
</feature>
<dbReference type="Proteomes" id="UP000557217">
    <property type="component" value="Unassembled WGS sequence"/>
</dbReference>
<evidence type="ECO:0000256" key="11">
    <source>
        <dbReference type="ARBA" id="ARBA00023211"/>
    </source>
</evidence>
<sequence length="1064" mass="124929">MSKVLGLDIGVSSVGWGIIDTEKMEIIDAGVRLFEEATRNANEERRGFRGARRLKRRRNHRLERAKKLFEEFGIPTNCIGTGNPYEIRCKALKEKVSLEELAIGLYHIVKRRGTVLDAPLEEEKTGGELSTKEQLKRNSKELETKYVCEIQFERLKKGLVRSHENRFRTEDYIKEARAILNRQAQFHQEINDEFIEKYIELVQKRRAYYDGPGSKKSPTIYGRYFIKNGKFHEMSMIEKMRGKCTYFSDQPRIAKMSFTAELYDLLNGDLNKLQVNGEYLTEEDKKYIVEEIVKKGQKVTIDRILKYKGLPKDTDVRGYRVDLKNEKPIFTEFKGYKNILKLVKEHDLPKEILDNVELLDEISEILTAEKSYERRENDLKKALTNLAGFDEDTNEKIIAALKENTDFKGYHALSKKAIQLILPDLWKTNKNQMELFSELGLESKRYQNISNGKKIKFDDTAILSTVAKRAQREAIKIVNKVREVYGEMDSIVIETARENNSEEAKRKNDENQRKQKKFEKRVAEILSVSTLEELNLKPKQRLALKLWDAQDGQCLYSGERINPYDIVQDFYKFEIDHIIPISISFDDSQENKVLCYREENQEKGQRTPFHYLTSSPKAKRTFEEFRADVMKLYNSGKISNKKREYLLEQRDIMNNEELQKQFINRNLVDTRYAVRSFSMNLRSYFKHHNIPTTVLSIRGGFTNAIRRRARMNKDRNSSYAHHAIDALIVAAIGKLPVFKFFQNFGVNETGVFYDRRTGEVLTEKEFFSEDIYKFIRSLMNYESKIKYSHKVDRKGNRAISDQTIYSTRKVDDEEIIVRKSKNIYTLNKSDAASLIKRINTKPDTFLIAKHNPELFELILKIIKEYDKADNPFKAYYDEHGYILKDGKVPVKFLRYYDGSVGIHLDISNKYPGSKNKVVLKSIKGVRIDIYKNTEGKYKYLGVPHHWFRDDGNNLILDMEKYNQAKLLPYKEIDDSYEFIFSLYRNDLFTIEKKDETLEYIFIGDNNPRNNVIEVDYVHKKRNSKEERVRFSVGKTISRITKFNVDVLGNRYKVEKEEFRSTLQK</sequence>
<dbReference type="Pfam" id="PF18541">
    <property type="entry name" value="RuvC_III"/>
    <property type="match status" value="1"/>
</dbReference>
<keyword evidence="14" id="KW-0175">Coiled coil</keyword>
<keyword evidence="3 13" id="KW-0540">Nuclease</keyword>